<dbReference type="CDD" id="cd01055">
    <property type="entry name" value="Nonheme_Ferritin"/>
    <property type="match status" value="1"/>
</dbReference>
<dbReference type="EC" id="1.16.3.2" evidence="9"/>
<dbReference type="GO" id="GO:0006826">
    <property type="term" value="P:iron ion transport"/>
    <property type="evidence" value="ECO:0007669"/>
    <property type="project" value="InterPro"/>
</dbReference>
<evidence type="ECO:0000259" key="10">
    <source>
        <dbReference type="PROSITE" id="PS50905"/>
    </source>
</evidence>
<protein>
    <recommendedName>
        <fullName evidence="9">Ferritin</fullName>
        <ecNumber evidence="9">1.16.3.2</ecNumber>
    </recommendedName>
</protein>
<dbReference type="Proteomes" id="UP000243406">
    <property type="component" value="Unassembled WGS sequence"/>
</dbReference>
<sequence>MISEKMLNAINEQIKLEFESSYAYIAMEAYFMGKNLNGFANFFHVQAQEERDHAYLLFNYAYSVGGDVVLKDLAAFDSNFKDEIDIFEKTLAHEQLVTRSIHNLMTIAIEEKDYATQNFLQWFVKEQVEEEDTANGLLEQIKLVNGNPNGLFMMNKELAARTYTPAVIK</sequence>
<evidence type="ECO:0000256" key="8">
    <source>
        <dbReference type="PIRSR" id="PIRSR601519-1"/>
    </source>
</evidence>
<feature type="binding site" evidence="8">
    <location>
        <position position="53"/>
    </location>
    <ligand>
        <name>Fe cation</name>
        <dbReference type="ChEBI" id="CHEBI:24875"/>
        <label>1</label>
    </ligand>
</feature>
<dbReference type="FunFam" id="1.20.1260.10:FF:000001">
    <property type="entry name" value="Non-heme ferritin"/>
    <property type="match status" value="1"/>
</dbReference>
<keyword evidence="3 9" id="KW-0409">Iron storage</keyword>
<dbReference type="InterPro" id="IPR001519">
    <property type="entry name" value="Ferritin"/>
</dbReference>
<dbReference type="Pfam" id="PF00210">
    <property type="entry name" value="Ferritin"/>
    <property type="match status" value="1"/>
</dbReference>
<evidence type="ECO:0000313" key="12">
    <source>
        <dbReference type="Proteomes" id="UP000243406"/>
    </source>
</evidence>
<evidence type="ECO:0000256" key="9">
    <source>
        <dbReference type="RuleBase" id="RU361145"/>
    </source>
</evidence>
<evidence type="ECO:0000256" key="2">
    <source>
        <dbReference type="ARBA" id="ARBA00006950"/>
    </source>
</evidence>
<dbReference type="GO" id="GO:0005829">
    <property type="term" value="C:cytosol"/>
    <property type="evidence" value="ECO:0007669"/>
    <property type="project" value="TreeGrafter"/>
</dbReference>
<comment type="function">
    <text evidence="1 9">Iron-storage protein.</text>
</comment>
<keyword evidence="6 8" id="KW-0408">Iron</keyword>
<dbReference type="GO" id="GO:0006879">
    <property type="term" value="P:intracellular iron ion homeostasis"/>
    <property type="evidence" value="ECO:0007669"/>
    <property type="project" value="UniProtKB-KW"/>
</dbReference>
<dbReference type="InterPro" id="IPR009040">
    <property type="entry name" value="Ferritin-like_diiron"/>
</dbReference>
<feature type="binding site" evidence="8">
    <location>
        <position position="94"/>
    </location>
    <ligand>
        <name>Fe cation</name>
        <dbReference type="ChEBI" id="CHEBI:24875"/>
        <label>1</label>
    </ligand>
</feature>
<proteinExistence type="inferred from homology"/>
<dbReference type="GO" id="GO:0004322">
    <property type="term" value="F:ferroxidase activity"/>
    <property type="evidence" value="ECO:0007669"/>
    <property type="project" value="TreeGrafter"/>
</dbReference>
<dbReference type="GO" id="GO:0008198">
    <property type="term" value="F:ferrous iron binding"/>
    <property type="evidence" value="ECO:0007669"/>
    <property type="project" value="TreeGrafter"/>
</dbReference>
<dbReference type="GO" id="GO:0042802">
    <property type="term" value="F:identical protein binding"/>
    <property type="evidence" value="ECO:0007669"/>
    <property type="project" value="UniProtKB-ARBA"/>
</dbReference>
<dbReference type="EMBL" id="FUYN01000001">
    <property type="protein sequence ID" value="SKB30955.1"/>
    <property type="molecule type" value="Genomic_DNA"/>
</dbReference>
<dbReference type="AlphaFoldDB" id="A0A1T5A7R7"/>
<dbReference type="SUPFAM" id="SSF47240">
    <property type="entry name" value="Ferritin-like"/>
    <property type="match status" value="1"/>
</dbReference>
<evidence type="ECO:0000256" key="3">
    <source>
        <dbReference type="ARBA" id="ARBA00022434"/>
    </source>
</evidence>
<comment type="similarity">
    <text evidence="2 9">Belongs to the ferritin family. Prokaryotic subfamily.</text>
</comment>
<dbReference type="RefSeq" id="WP_013362292.1">
    <property type="nucleotide sequence ID" value="NZ_CP154629.1"/>
</dbReference>
<comment type="catalytic activity">
    <reaction evidence="7 9">
        <text>4 Fe(2+) + O2 + 6 H2O = 4 iron(III) oxide-hydroxide + 12 H(+)</text>
        <dbReference type="Rhea" id="RHEA:11972"/>
        <dbReference type="ChEBI" id="CHEBI:15377"/>
        <dbReference type="ChEBI" id="CHEBI:15378"/>
        <dbReference type="ChEBI" id="CHEBI:15379"/>
        <dbReference type="ChEBI" id="CHEBI:29033"/>
        <dbReference type="ChEBI" id="CHEBI:78619"/>
        <dbReference type="EC" id="1.16.3.2"/>
    </reaction>
</comment>
<evidence type="ECO:0000256" key="6">
    <source>
        <dbReference type="ARBA" id="ARBA00023004"/>
    </source>
</evidence>
<organism evidence="11 12">
    <name type="scientific">Acetoanaerobium noterae</name>
    <dbReference type="NCBI Taxonomy" id="745369"/>
    <lineage>
        <taxon>Bacteria</taxon>
        <taxon>Bacillati</taxon>
        <taxon>Bacillota</taxon>
        <taxon>Clostridia</taxon>
        <taxon>Peptostreptococcales</taxon>
        <taxon>Filifactoraceae</taxon>
        <taxon>Acetoanaerobium</taxon>
    </lineage>
</organism>
<keyword evidence="4 8" id="KW-0479">Metal-binding</keyword>
<gene>
    <name evidence="11" type="ORF">SAMN02745120_0844</name>
</gene>
<reference evidence="12" key="1">
    <citation type="submission" date="2017-02" db="EMBL/GenBank/DDBJ databases">
        <authorList>
            <person name="Varghese N."/>
            <person name="Submissions S."/>
        </authorList>
    </citation>
    <scope>NUCLEOTIDE SEQUENCE [LARGE SCALE GENOMIC DNA]</scope>
    <source>
        <strain evidence="12">ATCC 35199</strain>
    </source>
</reference>
<dbReference type="GO" id="GO:0008199">
    <property type="term" value="F:ferric iron binding"/>
    <property type="evidence" value="ECO:0007669"/>
    <property type="project" value="InterPro"/>
</dbReference>
<name>A0A1T5A7R7_9FIRM</name>
<evidence type="ECO:0000256" key="7">
    <source>
        <dbReference type="ARBA" id="ARBA00048035"/>
    </source>
</evidence>
<dbReference type="PANTHER" id="PTHR11431:SF127">
    <property type="entry name" value="BACTERIAL NON-HEME FERRITIN"/>
    <property type="match status" value="1"/>
</dbReference>
<evidence type="ECO:0000256" key="1">
    <source>
        <dbReference type="ARBA" id="ARBA00002485"/>
    </source>
</evidence>
<dbReference type="InterPro" id="IPR041719">
    <property type="entry name" value="Ferritin_prok"/>
</dbReference>
<dbReference type="InterPro" id="IPR009078">
    <property type="entry name" value="Ferritin-like_SF"/>
</dbReference>
<dbReference type="Gene3D" id="1.20.1260.10">
    <property type="match status" value="1"/>
</dbReference>
<dbReference type="PANTHER" id="PTHR11431">
    <property type="entry name" value="FERRITIN"/>
    <property type="match status" value="1"/>
</dbReference>
<dbReference type="PROSITE" id="PS50905">
    <property type="entry name" value="FERRITIN_LIKE"/>
    <property type="match status" value="1"/>
</dbReference>
<keyword evidence="9" id="KW-0963">Cytoplasm</keyword>
<evidence type="ECO:0000256" key="4">
    <source>
        <dbReference type="ARBA" id="ARBA00022723"/>
    </source>
</evidence>
<accession>A0A1T5A7R7</accession>
<dbReference type="InterPro" id="IPR008331">
    <property type="entry name" value="Ferritin_DPS_dom"/>
</dbReference>
<feature type="binding site" evidence="8">
    <location>
        <position position="127"/>
    </location>
    <ligand>
        <name>Fe cation</name>
        <dbReference type="ChEBI" id="CHEBI:24875"/>
        <label>1</label>
    </ligand>
</feature>
<feature type="binding site" evidence="8">
    <location>
        <position position="50"/>
    </location>
    <ligand>
        <name>Fe cation</name>
        <dbReference type="ChEBI" id="CHEBI:24875"/>
        <label>1</label>
    </ligand>
</feature>
<evidence type="ECO:0000313" key="11">
    <source>
        <dbReference type="EMBL" id="SKB30955.1"/>
    </source>
</evidence>
<dbReference type="OrthoDB" id="9801481at2"/>
<keyword evidence="5" id="KW-0560">Oxidoreductase</keyword>
<evidence type="ECO:0000256" key="5">
    <source>
        <dbReference type="ARBA" id="ARBA00023002"/>
    </source>
</evidence>
<dbReference type="InterPro" id="IPR012347">
    <property type="entry name" value="Ferritin-like"/>
</dbReference>
<feature type="binding site" evidence="8">
    <location>
        <position position="17"/>
    </location>
    <ligand>
        <name>Fe cation</name>
        <dbReference type="ChEBI" id="CHEBI:24875"/>
        <label>1</label>
    </ligand>
</feature>
<comment type="subcellular location">
    <subcellularLocation>
        <location evidence="9">Cytoplasm</location>
    </subcellularLocation>
</comment>
<keyword evidence="12" id="KW-1185">Reference proteome</keyword>
<feature type="domain" description="Ferritin-like diiron" evidence="10">
    <location>
        <begin position="1"/>
        <end position="145"/>
    </location>
</feature>